<reference evidence="1" key="1">
    <citation type="submission" date="2020-07" db="EMBL/GenBank/DDBJ databases">
        <title>Methanobacterium. sp. MethCan genome.</title>
        <authorList>
            <person name="Postec A."/>
            <person name="Quemeneur M."/>
        </authorList>
    </citation>
    <scope>NUCLEOTIDE SEQUENCE</scope>
    <source>
        <strain evidence="1">MethCAN</strain>
    </source>
</reference>
<evidence type="ECO:0000313" key="2">
    <source>
        <dbReference type="Proteomes" id="UP000681041"/>
    </source>
</evidence>
<sequence>MSFFRLIDKGEGPVRLFVGGVHGREGLTTIHALKKIQSSDVKKGKLIIYNCDATKYISTLDKGYYHTPLGKYIVELIHHYKPEVYVEPHCYRPDSYNRLTDLQRQKRIGVPPLIELEKRVLIGSVSPHIRTSLFKREDVCLTLEMPCIHKENNYMDLEPAPHPDLSLELYTKLLKTLAASSTRKNLEKKMSKKYPLQVEKAREYARAFFGEYPPF</sequence>
<dbReference type="RefSeq" id="WP_211532587.1">
    <property type="nucleotide sequence ID" value="NZ_CP058560.1"/>
</dbReference>
<evidence type="ECO:0000313" key="1">
    <source>
        <dbReference type="EMBL" id="QUH23631.1"/>
    </source>
</evidence>
<dbReference type="EMBL" id="CP058560">
    <property type="protein sequence ID" value="QUH23631.1"/>
    <property type="molecule type" value="Genomic_DNA"/>
</dbReference>
<dbReference type="OrthoDB" id="70832at2157"/>
<dbReference type="KEGG" id="meme:HYG87_07580"/>
<dbReference type="Pfam" id="PF09892">
    <property type="entry name" value="DUF2119"/>
    <property type="match status" value="1"/>
</dbReference>
<dbReference type="GeneID" id="64820615"/>
<keyword evidence="2" id="KW-1185">Reference proteome</keyword>
<protein>
    <submittedName>
        <fullName evidence="1">DUF2119 domain-containing protein</fullName>
    </submittedName>
</protein>
<dbReference type="AlphaFoldDB" id="A0A8T8KE57"/>
<dbReference type="PIRSF" id="PIRSF005919">
    <property type="entry name" value="UCP005919"/>
    <property type="match status" value="1"/>
</dbReference>
<dbReference type="Proteomes" id="UP000681041">
    <property type="component" value="Chromosome"/>
</dbReference>
<organism evidence="1 2">
    <name type="scientific">Methanobacterium alkalithermotolerans</name>
    <dbReference type="NCBI Taxonomy" id="2731220"/>
    <lineage>
        <taxon>Archaea</taxon>
        <taxon>Methanobacteriati</taxon>
        <taxon>Methanobacteriota</taxon>
        <taxon>Methanomada group</taxon>
        <taxon>Methanobacteria</taxon>
        <taxon>Methanobacteriales</taxon>
        <taxon>Methanobacteriaceae</taxon>
        <taxon>Methanobacterium</taxon>
    </lineage>
</organism>
<accession>A0A8T8KE57</accession>
<gene>
    <name evidence="1" type="ORF">HYG87_07580</name>
</gene>
<proteinExistence type="predicted"/>
<dbReference type="InterPro" id="IPR019218">
    <property type="entry name" value="DUF2119"/>
</dbReference>
<name>A0A8T8KE57_9EURY</name>